<dbReference type="GO" id="GO:0071966">
    <property type="term" value="P:fungal-type cell wall polysaccharide metabolic process"/>
    <property type="evidence" value="ECO:0007669"/>
    <property type="project" value="TreeGrafter"/>
</dbReference>
<dbReference type="SUPFAM" id="SSF51445">
    <property type="entry name" value="(Trans)glycosidases"/>
    <property type="match status" value="1"/>
</dbReference>
<protein>
    <recommendedName>
        <fullName evidence="2">Asl1-like glycosyl hydrolase catalytic domain-containing protein</fullName>
    </recommendedName>
</protein>
<dbReference type="PANTHER" id="PTHR34154:SF3">
    <property type="entry name" value="ALKALI-SENSITIVE LINKAGE PROTEIN 1"/>
    <property type="match status" value="1"/>
</dbReference>
<accession>K5WJW6</accession>
<evidence type="ECO:0000313" key="4">
    <source>
        <dbReference type="Proteomes" id="UP000008370"/>
    </source>
</evidence>
<sequence>MAISARAPFLCAFALQLILLCRADLTPDVEAVSSTAKAGLAWPNGPNDDIEQYTTTGKVQWCVTRLLEVAKRLSQSVRYYTWSPDGFQSNLEFVPMFWGTNQIGDWNSNINNTIQTLNVTHALGFNEPQEVSQSNISPSDGASAWKQYIEPLKQQGIMLGSPAPSSAPSGKTWLLQWLDACAGGCTVDFIALHWYDINSTAFMEYLEDFYSTFQRPIWVTEWACQNFNDANEQCSLQDIVNFMNATQQFMDTTDWVQRYAWFGAFTNLQGVNQDDALMNSGGQINTLGEQYIGAVTPNVSSNYQPGVVHGGKGSSSTGSAVRTTLSRTMPLLTLVAFTCALL</sequence>
<evidence type="ECO:0000313" key="3">
    <source>
        <dbReference type="EMBL" id="EKM59705.1"/>
    </source>
</evidence>
<gene>
    <name evidence="3" type="ORF">PHACADRAFT_158145</name>
</gene>
<dbReference type="Gene3D" id="3.20.20.80">
    <property type="entry name" value="Glycosidases"/>
    <property type="match status" value="1"/>
</dbReference>
<organism evidence="3 4">
    <name type="scientific">Phanerochaete carnosa (strain HHB-10118-sp)</name>
    <name type="common">White-rot fungus</name>
    <name type="synonym">Peniophora carnosa</name>
    <dbReference type="NCBI Taxonomy" id="650164"/>
    <lineage>
        <taxon>Eukaryota</taxon>
        <taxon>Fungi</taxon>
        <taxon>Dikarya</taxon>
        <taxon>Basidiomycota</taxon>
        <taxon>Agaricomycotina</taxon>
        <taxon>Agaricomycetes</taxon>
        <taxon>Polyporales</taxon>
        <taxon>Phanerochaetaceae</taxon>
        <taxon>Phanerochaete</taxon>
    </lineage>
</organism>
<dbReference type="OrthoDB" id="43654at2759"/>
<dbReference type="GeneID" id="18909099"/>
<dbReference type="InterPro" id="IPR024655">
    <property type="entry name" value="Asl1_glyco_hydro_catalytic"/>
</dbReference>
<dbReference type="KEGG" id="pco:PHACADRAFT_158145"/>
<evidence type="ECO:0000256" key="1">
    <source>
        <dbReference type="SAM" id="SignalP"/>
    </source>
</evidence>
<dbReference type="HOGENOM" id="CLU_040908_6_0_1"/>
<feature type="domain" description="Asl1-like glycosyl hydrolase catalytic" evidence="2">
    <location>
        <begin position="78"/>
        <end position="291"/>
    </location>
</feature>
<dbReference type="Pfam" id="PF11790">
    <property type="entry name" value="Glyco_hydro_cc"/>
    <property type="match status" value="1"/>
</dbReference>
<dbReference type="RefSeq" id="XP_007392263.1">
    <property type="nucleotide sequence ID" value="XM_007392201.1"/>
</dbReference>
<feature type="chain" id="PRO_5003890727" description="Asl1-like glycosyl hydrolase catalytic domain-containing protein" evidence="1">
    <location>
        <begin position="24"/>
        <end position="342"/>
    </location>
</feature>
<dbReference type="PANTHER" id="PTHR34154">
    <property type="entry name" value="ALKALI-SENSITIVE LINKAGE PROTEIN 1"/>
    <property type="match status" value="1"/>
</dbReference>
<keyword evidence="4" id="KW-1185">Reference proteome</keyword>
<dbReference type="InParanoid" id="K5WJW6"/>
<dbReference type="EMBL" id="JH930469">
    <property type="protein sequence ID" value="EKM59705.1"/>
    <property type="molecule type" value="Genomic_DNA"/>
</dbReference>
<dbReference type="Proteomes" id="UP000008370">
    <property type="component" value="Unassembled WGS sequence"/>
</dbReference>
<proteinExistence type="predicted"/>
<reference evidence="3 4" key="1">
    <citation type="journal article" date="2012" name="BMC Genomics">
        <title>Comparative genomics of the white-rot fungi, Phanerochaete carnosa and P. chrysosporium, to elucidate the genetic basis of the distinct wood types they colonize.</title>
        <authorList>
            <person name="Suzuki H."/>
            <person name="MacDonald J."/>
            <person name="Syed K."/>
            <person name="Salamov A."/>
            <person name="Hori C."/>
            <person name="Aerts A."/>
            <person name="Henrissat B."/>
            <person name="Wiebenga A."/>
            <person name="vanKuyk P.A."/>
            <person name="Barry K."/>
            <person name="Lindquist E."/>
            <person name="LaButti K."/>
            <person name="Lapidus A."/>
            <person name="Lucas S."/>
            <person name="Coutinho P."/>
            <person name="Gong Y."/>
            <person name="Samejima M."/>
            <person name="Mahadevan R."/>
            <person name="Abou-Zaid M."/>
            <person name="de Vries R.P."/>
            <person name="Igarashi K."/>
            <person name="Yadav J.S."/>
            <person name="Grigoriev I.V."/>
            <person name="Master E.R."/>
        </authorList>
    </citation>
    <scope>NUCLEOTIDE SEQUENCE [LARGE SCALE GENOMIC DNA]</scope>
    <source>
        <strain evidence="3 4">HHB-10118-sp</strain>
    </source>
</reference>
<feature type="signal peptide" evidence="1">
    <location>
        <begin position="1"/>
        <end position="23"/>
    </location>
</feature>
<name>K5WJW6_PHACS</name>
<dbReference type="GO" id="GO:0009277">
    <property type="term" value="C:fungal-type cell wall"/>
    <property type="evidence" value="ECO:0007669"/>
    <property type="project" value="TreeGrafter"/>
</dbReference>
<evidence type="ECO:0000259" key="2">
    <source>
        <dbReference type="Pfam" id="PF11790"/>
    </source>
</evidence>
<dbReference type="AlphaFoldDB" id="K5WJW6"/>
<keyword evidence="1" id="KW-0732">Signal</keyword>
<dbReference type="InterPro" id="IPR017853">
    <property type="entry name" value="GH"/>
</dbReference>
<dbReference type="InterPro" id="IPR053183">
    <property type="entry name" value="ASL1"/>
</dbReference>